<dbReference type="Pfam" id="PF11968">
    <property type="entry name" value="Bmt2"/>
    <property type="match status" value="1"/>
</dbReference>
<dbReference type="GO" id="GO:0016433">
    <property type="term" value="F:rRNA (adenine) methyltransferase activity"/>
    <property type="evidence" value="ECO:0007669"/>
    <property type="project" value="UniProtKB-UniRule"/>
</dbReference>
<dbReference type="STRING" id="158607.A0A2P5HQ00"/>
<comment type="function">
    <text evidence="4">S-adenosyl-L-methionine-dependent methyltransferase that specifically methylates the N(1) position of an adenine present in helix 65 in 25S rRNA.</text>
</comment>
<keyword evidence="6" id="KW-1185">Reference proteome</keyword>
<dbReference type="InterPro" id="IPR021867">
    <property type="entry name" value="Bmt2/SAMTOR"/>
</dbReference>
<dbReference type="PANTHER" id="PTHR21008:SF1">
    <property type="entry name" value="25S RRNA (ADENINE(2142)-N(1))-METHYLTRANSFERASE"/>
    <property type="match status" value="1"/>
</dbReference>
<dbReference type="EC" id="2.1.1.-" evidence="4"/>
<evidence type="ECO:0000256" key="4">
    <source>
        <dbReference type="HAMAP-Rule" id="MF_03044"/>
    </source>
</evidence>
<evidence type="ECO:0000256" key="3">
    <source>
        <dbReference type="ARBA" id="ARBA00022691"/>
    </source>
</evidence>
<keyword evidence="4" id="KW-0539">Nucleus</keyword>
<keyword evidence="2 4" id="KW-0808">Transferase</keyword>
<dbReference type="InParanoid" id="A0A2P5HQ00"/>
<evidence type="ECO:0000256" key="1">
    <source>
        <dbReference type="ARBA" id="ARBA00022603"/>
    </source>
</evidence>
<feature type="binding site" evidence="4">
    <location>
        <position position="143"/>
    </location>
    <ligand>
        <name>S-adenosyl-L-methionine</name>
        <dbReference type="ChEBI" id="CHEBI:59789"/>
    </ligand>
</feature>
<comment type="caution">
    <text evidence="5">The sequence shown here is derived from an EMBL/GenBank/DDBJ whole genome shotgun (WGS) entry which is preliminary data.</text>
</comment>
<dbReference type="GO" id="GO:0005730">
    <property type="term" value="C:nucleolus"/>
    <property type="evidence" value="ECO:0007669"/>
    <property type="project" value="UniProtKB-SubCell"/>
</dbReference>
<dbReference type="PANTHER" id="PTHR21008">
    <property type="entry name" value="S-ADENOSYLMETHIONINE SENSOR UPSTREAM OF MTORC1-RELATED"/>
    <property type="match status" value="1"/>
</dbReference>
<dbReference type="Proteomes" id="UP000094444">
    <property type="component" value="Unassembled WGS sequence"/>
</dbReference>
<evidence type="ECO:0000256" key="2">
    <source>
        <dbReference type="ARBA" id="ARBA00022679"/>
    </source>
</evidence>
<comment type="subcellular location">
    <subcellularLocation>
        <location evidence="4">Nucleus</location>
        <location evidence="4">Nucleolus</location>
    </subcellularLocation>
</comment>
<proteinExistence type="inferred from homology"/>
<dbReference type="EMBL" id="MAVT02001023">
    <property type="protein sequence ID" value="POS72334.1"/>
    <property type="molecule type" value="Genomic_DNA"/>
</dbReference>
<dbReference type="FunCoup" id="A0A2P5HQ00">
    <property type="interactions" value="93"/>
</dbReference>
<organism evidence="5 6">
    <name type="scientific">Diaporthe helianthi</name>
    <dbReference type="NCBI Taxonomy" id="158607"/>
    <lineage>
        <taxon>Eukaryota</taxon>
        <taxon>Fungi</taxon>
        <taxon>Dikarya</taxon>
        <taxon>Ascomycota</taxon>
        <taxon>Pezizomycotina</taxon>
        <taxon>Sordariomycetes</taxon>
        <taxon>Sordariomycetidae</taxon>
        <taxon>Diaporthales</taxon>
        <taxon>Diaporthaceae</taxon>
        <taxon>Diaporthe</taxon>
    </lineage>
</organism>
<protein>
    <recommendedName>
        <fullName evidence="4">25S rRNA adenine-N(1) methyltransferase</fullName>
        <ecNumber evidence="4">2.1.1.-</ecNumber>
    </recommendedName>
</protein>
<keyword evidence="1 4" id="KW-0489">Methyltransferase</keyword>
<comment type="similarity">
    <text evidence="4">Belongs to the BMT2 family.</text>
</comment>
<dbReference type="AlphaFoldDB" id="A0A2P5HQ00"/>
<dbReference type="OrthoDB" id="5954793at2759"/>
<name>A0A2P5HQ00_DIAHE</name>
<sequence length="303" mass="33626">MAVHKKKRAKLNLTAGRPPTIQKPKSISRKATRTIINQIHTLEKRRKQAAQNGDAAAEAAIASEITSLGGIEKYQQASLQGQRNDRGGDSSKILLDWLKPVKPMLQALADSDPPHRLRMLEVGALSTTNLCSLSGLFDIVRIDLNSQAEGILQQDFMERPLPKDESEQFDIISLSLVLNFVPEAGGRGDMLLRTLEFLHLPSRFRDGTNAGLKPHFPSLFLVLPAPCVSNSRYLDGQKLNAIMSSLGYQLTESKTTQKLIYYLWTRVTDSLPLLRSGASFTKKELRSGASRNNFAIILKPRPK</sequence>
<evidence type="ECO:0000313" key="6">
    <source>
        <dbReference type="Proteomes" id="UP000094444"/>
    </source>
</evidence>
<reference evidence="5" key="1">
    <citation type="submission" date="2017-09" db="EMBL/GenBank/DDBJ databases">
        <title>Polyketide synthases of a Diaporthe helianthi virulent isolate.</title>
        <authorList>
            <person name="Baroncelli R."/>
        </authorList>
    </citation>
    <scope>NUCLEOTIDE SEQUENCE [LARGE SCALE GENOMIC DNA]</scope>
    <source>
        <strain evidence="5">7/96</strain>
    </source>
</reference>
<gene>
    <name evidence="5" type="ORF">DHEL01_v209271</name>
</gene>
<evidence type="ECO:0000313" key="5">
    <source>
        <dbReference type="EMBL" id="POS72334.1"/>
    </source>
</evidence>
<keyword evidence="3 4" id="KW-0949">S-adenosyl-L-methionine</keyword>
<dbReference type="HAMAP" id="MF_03044">
    <property type="entry name" value="BMT2"/>
    <property type="match status" value="1"/>
</dbReference>
<accession>A0A2P5HQ00</accession>
<feature type="binding site" evidence="4">
    <location>
        <position position="123"/>
    </location>
    <ligand>
        <name>S-adenosyl-L-methionine</name>
        <dbReference type="ChEBI" id="CHEBI:59789"/>
    </ligand>
</feature>